<proteinExistence type="predicted"/>
<keyword evidence="2" id="KW-0238">DNA-binding</keyword>
<organism evidence="5 6">
    <name type="scientific">Paenibacillus pini JCM 16418</name>
    <dbReference type="NCBI Taxonomy" id="1236976"/>
    <lineage>
        <taxon>Bacteria</taxon>
        <taxon>Bacillati</taxon>
        <taxon>Bacillota</taxon>
        <taxon>Bacilli</taxon>
        <taxon>Bacillales</taxon>
        <taxon>Paenibacillaceae</taxon>
        <taxon>Paenibacillus</taxon>
    </lineage>
</organism>
<dbReference type="Pfam" id="PF02311">
    <property type="entry name" value="AraC_binding"/>
    <property type="match status" value="1"/>
</dbReference>
<dbReference type="GO" id="GO:0003700">
    <property type="term" value="F:DNA-binding transcription factor activity"/>
    <property type="evidence" value="ECO:0007669"/>
    <property type="project" value="InterPro"/>
</dbReference>
<evidence type="ECO:0000313" key="6">
    <source>
        <dbReference type="Proteomes" id="UP000019364"/>
    </source>
</evidence>
<dbReference type="PROSITE" id="PS01124">
    <property type="entry name" value="HTH_ARAC_FAMILY_2"/>
    <property type="match status" value="1"/>
</dbReference>
<dbReference type="InterPro" id="IPR009057">
    <property type="entry name" value="Homeodomain-like_sf"/>
</dbReference>
<dbReference type="eggNOG" id="COG2207">
    <property type="taxonomic scope" value="Bacteria"/>
</dbReference>
<dbReference type="Gene3D" id="2.60.120.280">
    <property type="entry name" value="Regulatory protein AraC"/>
    <property type="match status" value="1"/>
</dbReference>
<gene>
    <name evidence="5" type="ORF">JCM16418_2211</name>
</gene>
<dbReference type="PANTHER" id="PTHR46796">
    <property type="entry name" value="HTH-TYPE TRANSCRIPTIONAL ACTIVATOR RHAS-RELATED"/>
    <property type="match status" value="1"/>
</dbReference>
<dbReference type="SMART" id="SM00342">
    <property type="entry name" value="HTH_ARAC"/>
    <property type="match status" value="1"/>
</dbReference>
<dbReference type="EMBL" id="BAVZ01000005">
    <property type="protein sequence ID" value="GAF08171.1"/>
    <property type="molecule type" value="Genomic_DNA"/>
</dbReference>
<dbReference type="InterPro" id="IPR050204">
    <property type="entry name" value="AraC_XylS_family_regulators"/>
</dbReference>
<reference evidence="5 6" key="1">
    <citation type="journal article" date="2014" name="Genome Announc.">
        <title>Draft Genome Sequence of Paenibacillus pini JCM 16418T, Isolated from the Rhizosphere of Pine Tree.</title>
        <authorList>
            <person name="Yuki M."/>
            <person name="Oshima K."/>
            <person name="Suda W."/>
            <person name="Oshida Y."/>
            <person name="Kitamura K."/>
            <person name="Iida Y."/>
            <person name="Hattori M."/>
            <person name="Ohkuma M."/>
        </authorList>
    </citation>
    <scope>NUCLEOTIDE SEQUENCE [LARGE SCALE GENOMIC DNA]</scope>
    <source>
        <strain evidence="5 6">JCM 16418</strain>
    </source>
</reference>
<accession>W7YUC5</accession>
<dbReference type="InterPro" id="IPR037923">
    <property type="entry name" value="HTH-like"/>
</dbReference>
<name>W7YUC5_9BACL</name>
<comment type="caution">
    <text evidence="5">The sequence shown here is derived from an EMBL/GenBank/DDBJ whole genome shotgun (WGS) entry which is preliminary data.</text>
</comment>
<evidence type="ECO:0000256" key="3">
    <source>
        <dbReference type="ARBA" id="ARBA00023163"/>
    </source>
</evidence>
<dbReference type="AlphaFoldDB" id="W7YUC5"/>
<evidence type="ECO:0000256" key="2">
    <source>
        <dbReference type="ARBA" id="ARBA00023125"/>
    </source>
</evidence>
<dbReference type="InterPro" id="IPR018060">
    <property type="entry name" value="HTH_AraC"/>
</dbReference>
<keyword evidence="1" id="KW-0805">Transcription regulation</keyword>
<dbReference type="GO" id="GO:0043565">
    <property type="term" value="F:sequence-specific DNA binding"/>
    <property type="evidence" value="ECO:0007669"/>
    <property type="project" value="InterPro"/>
</dbReference>
<protein>
    <submittedName>
        <fullName evidence="5">Transcription regulator</fullName>
    </submittedName>
</protein>
<dbReference type="SUPFAM" id="SSF46689">
    <property type="entry name" value="Homeodomain-like"/>
    <property type="match status" value="2"/>
</dbReference>
<evidence type="ECO:0000313" key="5">
    <source>
        <dbReference type="EMBL" id="GAF08171.1"/>
    </source>
</evidence>
<evidence type="ECO:0000256" key="1">
    <source>
        <dbReference type="ARBA" id="ARBA00023015"/>
    </source>
</evidence>
<keyword evidence="6" id="KW-1185">Reference proteome</keyword>
<dbReference type="STRING" id="1236976.JCM16418_2211"/>
<dbReference type="OrthoDB" id="2638442at2"/>
<sequence length="284" mass="32497">MKGDTFLLERAEEYYNVTHFNPDEYDKSGGIWPIHAGMNEAKPGYHAGPRMVPYYSLHFVNSGAMELNTGKQTVILHKGDIFCLFPDHTYTYRIHPNPDKLRMGWVAFQGEQASFILTSIPLVESVPYASQKVTREFLLSFEQLLHIGTGSSVHDRLNRSILLYRLLSLLLPTEPVNSILTKPDHWIEDSKNYMDTHFTEDITVQSAAAYVGVHRSYFSKLFTERVGTTPTRYLKRLKMDKALLMLKQGHSVLETALSLGYSDTASFSRAFHRYFGSAPTHYYK</sequence>
<evidence type="ECO:0000259" key="4">
    <source>
        <dbReference type="PROSITE" id="PS01124"/>
    </source>
</evidence>
<dbReference type="Pfam" id="PF12833">
    <property type="entry name" value="HTH_18"/>
    <property type="match status" value="1"/>
</dbReference>
<dbReference type="SUPFAM" id="SSF51215">
    <property type="entry name" value="Regulatory protein AraC"/>
    <property type="match status" value="1"/>
</dbReference>
<keyword evidence="3" id="KW-0804">Transcription</keyword>
<dbReference type="InterPro" id="IPR003313">
    <property type="entry name" value="AraC-bd"/>
</dbReference>
<dbReference type="Gene3D" id="1.10.10.60">
    <property type="entry name" value="Homeodomain-like"/>
    <property type="match status" value="2"/>
</dbReference>
<dbReference type="Proteomes" id="UP000019364">
    <property type="component" value="Unassembled WGS sequence"/>
</dbReference>
<dbReference type="InterPro" id="IPR020449">
    <property type="entry name" value="Tscrpt_reg_AraC-type_HTH"/>
</dbReference>
<feature type="domain" description="HTH araC/xylS-type" evidence="4">
    <location>
        <begin position="188"/>
        <end position="284"/>
    </location>
</feature>
<dbReference type="PRINTS" id="PR00032">
    <property type="entry name" value="HTHARAC"/>
</dbReference>